<sequence>MKKAILLVASALLFGCNDSSTKPPVESSCEAGLDKVDYLITGQSNAMEYVSPEAPGVNWSYFEEKTGFKTYNIAVGGKNIDWLRRNLDKELVSCMTNLKGVLYIHGEADAVYGNPKDYKEDLRIYMRNILDWSGADKVFVSSVGYRVEPEYDTKFDGIRDVQYFLVDAYENWFLAFDDARYFRDWGMLDDQIHFNEEGDQMMMDAFAESIWATQGQ</sequence>
<proteinExistence type="predicted"/>
<dbReference type="AlphaFoldDB" id="A0AAQ2Y8F9"/>
<accession>A0AAQ2Y8F9</accession>
<reference evidence="1" key="1">
    <citation type="submission" date="2023-02" db="EMBL/GenBank/DDBJ databases">
        <title>Isolation, identification, and genome analysis of Vibrio campbellii in the Penaeus vannamei larvae stage.</title>
        <authorList>
            <person name="Huang T."/>
            <person name="Zhang B."/>
        </authorList>
    </citation>
    <scope>NUCLEOTIDE SEQUENCE</scope>
    <source>
        <strain evidence="1">20220413_1</strain>
    </source>
</reference>
<gene>
    <name evidence="1" type="ORF">PUN50_25060</name>
</gene>
<evidence type="ECO:0000313" key="1">
    <source>
        <dbReference type="EMBL" id="WDG10642.1"/>
    </source>
</evidence>
<keyword evidence="1" id="KW-0378">Hydrolase</keyword>
<name>A0AAQ2Y8F9_9VIBR</name>
<dbReference type="Gene3D" id="3.40.50.1110">
    <property type="entry name" value="SGNH hydrolase"/>
    <property type="match status" value="1"/>
</dbReference>
<dbReference type="GO" id="GO:0016788">
    <property type="term" value="F:hydrolase activity, acting on ester bonds"/>
    <property type="evidence" value="ECO:0007669"/>
    <property type="project" value="UniProtKB-ARBA"/>
</dbReference>
<dbReference type="InterPro" id="IPR036514">
    <property type="entry name" value="SGNH_hydro_sf"/>
</dbReference>
<dbReference type="PROSITE" id="PS51257">
    <property type="entry name" value="PROKAR_LIPOPROTEIN"/>
    <property type="match status" value="1"/>
</dbReference>
<dbReference type="SUPFAM" id="SSF52266">
    <property type="entry name" value="SGNH hydrolase"/>
    <property type="match status" value="1"/>
</dbReference>
<dbReference type="EMBL" id="CP117989">
    <property type="protein sequence ID" value="WDG10642.1"/>
    <property type="molecule type" value="Genomic_DNA"/>
</dbReference>
<protein>
    <submittedName>
        <fullName evidence="1">SGNH/GDSL hydrolase family protein</fullName>
    </submittedName>
</protein>
<dbReference type="Proteomes" id="UP001219537">
    <property type="component" value="Chromosome 2"/>
</dbReference>
<dbReference type="RefSeq" id="WP_062853619.1">
    <property type="nucleotide sequence ID" value="NZ_CP117989.1"/>
</dbReference>
<evidence type="ECO:0000313" key="2">
    <source>
        <dbReference type="Proteomes" id="UP001219537"/>
    </source>
</evidence>
<organism evidence="1 2">
    <name type="scientific">Vibrio campbellii</name>
    <dbReference type="NCBI Taxonomy" id="680"/>
    <lineage>
        <taxon>Bacteria</taxon>
        <taxon>Pseudomonadati</taxon>
        <taxon>Pseudomonadota</taxon>
        <taxon>Gammaproteobacteria</taxon>
        <taxon>Vibrionales</taxon>
        <taxon>Vibrionaceae</taxon>
        <taxon>Vibrio</taxon>
    </lineage>
</organism>